<dbReference type="Proteomes" id="UP000256562">
    <property type="component" value="Unassembled WGS sequence"/>
</dbReference>
<dbReference type="Pfam" id="PF06276">
    <property type="entry name" value="FhuF"/>
    <property type="match status" value="1"/>
</dbReference>
<comment type="pathway">
    <text evidence="1">Siderophore biosynthesis.</text>
</comment>
<accession>A0A3E0IN37</accession>
<evidence type="ECO:0000313" key="5">
    <source>
        <dbReference type="EMBL" id="REH93052.1"/>
    </source>
</evidence>
<evidence type="ECO:0000256" key="2">
    <source>
        <dbReference type="ARBA" id="ARBA00007832"/>
    </source>
</evidence>
<dbReference type="GO" id="GO:0019290">
    <property type="term" value="P:siderophore biosynthetic process"/>
    <property type="evidence" value="ECO:0007669"/>
    <property type="project" value="InterPro"/>
</dbReference>
<dbReference type="RefSeq" id="WP_116094794.1">
    <property type="nucleotide sequence ID" value="NZ_QKXQ01000429.1"/>
</dbReference>
<sequence length="654" mass="75161">MYSKENVLKDDLIKLTKDEKECYDTLIEQNEEWANAFLSHVQIGRDKITARLVSSIYRENLVQGFDHARIMGAHQMTHSPIHSGEVLTIHFTYTDQTICTQITGRHAFNRIDVQGPFYWKKGNAYERIAHPNDILDIIIQEDKALGGEAAEQFQDDLENSAAHMIMAMSYQQLNRRPHSLIEYIESQADPYLTSEQLVTEGHPLHPGAKLRKGMTTNETIQYASEYGHPIELKFILVHQDIVRVQGVHQAYSNTVFDMFQGLLESAEQALTDKESLDDYQVMIVHPWQYHHVMHKDYSNALASRRIIPIDLTRTYYAGLSFRTLMPELPDVSPHIKLSTNVHITGEIRTLSEQTTHNGPLVSHILDDIVYQDCWFDTVAATHVSEIAGAHFYDPQADKDEQERLSEQLGTLYRKNIYHYVDQDELPFIASSLVASNIKTQTPLVIDLIQRYMQQHTDLDEIEAICQWFNTYATALIDFVVPLLVKYGIGLEAHLQNTIAVIDQNNGSLKKMLVRDFEGLRIDTAQLEKAGYTTNAFHEKSRILTDSQTSVFNKAFYSTVQNHLGELVAAIVKHYVHPDLEQLLWNQVSARIKALFTVFYDSSLDPSRIKEIERVFFSETIDYKCVTTMRLLDEAHEYTYIKVQNPLQMTMQTND</sequence>
<evidence type="ECO:0000259" key="4">
    <source>
        <dbReference type="Pfam" id="PF06276"/>
    </source>
</evidence>
<dbReference type="PANTHER" id="PTHR34384:SF6">
    <property type="entry name" value="STAPHYLOFERRIN B SYNTHASE"/>
    <property type="match status" value="1"/>
</dbReference>
<dbReference type="EMBL" id="QKXQ01000429">
    <property type="protein sequence ID" value="REH93052.1"/>
    <property type="molecule type" value="Genomic_DNA"/>
</dbReference>
<comment type="similarity">
    <text evidence="2">Belongs to the IucA/IucC family.</text>
</comment>
<dbReference type="Pfam" id="PF04183">
    <property type="entry name" value="IucA_IucC"/>
    <property type="match status" value="1"/>
</dbReference>
<dbReference type="InterPro" id="IPR037455">
    <property type="entry name" value="LucA/IucC-like"/>
</dbReference>
<evidence type="ECO:0000259" key="3">
    <source>
        <dbReference type="Pfam" id="PF04183"/>
    </source>
</evidence>
<reference evidence="5 6" key="1">
    <citation type="journal article" date="2018" name="Vet. Microbiol.">
        <title>Characterisation of Staphylococcus felis isolated from cats using whole genome sequencing.</title>
        <authorList>
            <person name="Worthing K."/>
            <person name="Pang S."/>
            <person name="Trott D.J."/>
            <person name="Abraham S."/>
            <person name="Coombs G.W."/>
            <person name="Jordan D."/>
            <person name="McIntyre L."/>
            <person name="Davies M.R."/>
            <person name="Norris J."/>
        </authorList>
    </citation>
    <scope>NUCLEOTIDE SEQUENCE [LARGE SCALE GENOMIC DNA]</scope>
    <source>
        <strain evidence="5 6">F9</strain>
    </source>
</reference>
<gene>
    <name evidence="5" type="ORF">DOS83_09430</name>
</gene>
<feature type="domain" description="Aerobactin siderophore biosynthesis IucA/IucC N-terminal" evidence="3">
    <location>
        <begin position="191"/>
        <end position="434"/>
    </location>
</feature>
<dbReference type="InterPro" id="IPR007310">
    <property type="entry name" value="Aerobactin_biosyn_IucA/IucC_N"/>
</dbReference>
<dbReference type="Gene3D" id="1.10.510.40">
    <property type="match status" value="1"/>
</dbReference>
<dbReference type="PANTHER" id="PTHR34384">
    <property type="entry name" value="L-2,3-DIAMINOPROPANOATE--CITRATE LIGASE"/>
    <property type="match status" value="1"/>
</dbReference>
<protein>
    <submittedName>
        <fullName evidence="5">Sialic acid synthase</fullName>
    </submittedName>
</protein>
<evidence type="ECO:0000313" key="6">
    <source>
        <dbReference type="Proteomes" id="UP000256562"/>
    </source>
</evidence>
<feature type="domain" description="Aerobactin siderophore biosynthesis IucA/IucC-like C-terminal" evidence="4">
    <location>
        <begin position="466"/>
        <end position="636"/>
    </location>
</feature>
<name>A0A3E0IN37_9STAP</name>
<dbReference type="OrthoDB" id="495728at2"/>
<proteinExistence type="inferred from homology"/>
<evidence type="ECO:0000256" key="1">
    <source>
        <dbReference type="ARBA" id="ARBA00004924"/>
    </source>
</evidence>
<dbReference type="AlphaFoldDB" id="A0A3E0IN37"/>
<organism evidence="5 6">
    <name type="scientific">Staphylococcus felis</name>
    <dbReference type="NCBI Taxonomy" id="46127"/>
    <lineage>
        <taxon>Bacteria</taxon>
        <taxon>Bacillati</taxon>
        <taxon>Bacillota</taxon>
        <taxon>Bacilli</taxon>
        <taxon>Bacillales</taxon>
        <taxon>Staphylococcaceae</taxon>
        <taxon>Staphylococcus</taxon>
    </lineage>
</organism>
<dbReference type="GO" id="GO:0016881">
    <property type="term" value="F:acid-amino acid ligase activity"/>
    <property type="evidence" value="ECO:0007669"/>
    <property type="project" value="UniProtKB-ARBA"/>
</dbReference>
<comment type="caution">
    <text evidence="5">The sequence shown here is derived from an EMBL/GenBank/DDBJ whole genome shotgun (WGS) entry which is preliminary data.</text>
</comment>
<dbReference type="InterPro" id="IPR022770">
    <property type="entry name" value="IucA/IucC-like_C"/>
</dbReference>